<evidence type="ECO:0000313" key="2">
    <source>
        <dbReference type="EMBL" id="QCC76248.1"/>
    </source>
</evidence>
<dbReference type="EMBL" id="BMCK01000001">
    <property type="protein sequence ID" value="GGD08657.1"/>
    <property type="molecule type" value="Genomic_DNA"/>
</dbReference>
<gene>
    <name evidence="2" type="ORF">E2C04_01750</name>
    <name evidence="1" type="ORF">GCM10007231_04360</name>
</gene>
<dbReference type="RefSeq" id="WP_135831297.1">
    <property type="nucleotide sequence ID" value="NZ_BMCK01000001.1"/>
</dbReference>
<evidence type="ECO:0000313" key="1">
    <source>
        <dbReference type="EMBL" id="GGD08657.1"/>
    </source>
</evidence>
<dbReference type="EMBL" id="CP038462">
    <property type="protein sequence ID" value="QCC76248.1"/>
    <property type="molecule type" value="Genomic_DNA"/>
</dbReference>
<reference evidence="2" key="4">
    <citation type="submission" date="2019-03" db="EMBL/GenBank/DDBJ databases">
        <authorList>
            <person name="Huang Y."/>
        </authorList>
    </citation>
    <scope>NUCLEOTIDE SEQUENCE</scope>
    <source>
        <strain evidence="2">JCM 16608</strain>
    </source>
</reference>
<reference evidence="4" key="3">
    <citation type="journal article" date="2019" name="Int. J. Syst. Evol. Microbiol.">
        <title>The Global Catalogue of Microorganisms (GCM) 10K type strain sequencing project: providing services to taxonomists for standard genome sequencing and annotation.</title>
        <authorList>
            <consortium name="The Broad Institute Genomics Platform"/>
            <consortium name="The Broad Institute Genome Sequencing Center for Infectious Disease"/>
            <person name="Wu L."/>
            <person name="Ma J."/>
        </authorList>
    </citation>
    <scope>NUCLEOTIDE SEQUENCE [LARGE SCALE GENOMIC DNA]</scope>
    <source>
        <strain evidence="4">CCM 7403</strain>
    </source>
</reference>
<proteinExistence type="predicted"/>
<dbReference type="KEGG" id="ndp:E2C04_01750"/>
<evidence type="ECO:0000313" key="4">
    <source>
        <dbReference type="Proteomes" id="UP000630594"/>
    </source>
</evidence>
<reference evidence="2 3" key="1">
    <citation type="journal article" date="2008" name="Int. J. Syst. Evol. Microbiol.">
        <title>Nocardioides daphniae sp. nov., isolated from Daphnia cucullata (Crustacea: Cladocera).</title>
        <authorList>
            <person name="Toth E.M."/>
            <person name="Keki Z."/>
            <person name="Homonnay Z.G."/>
            <person name="Borsodi A.K."/>
            <person name="Marialigeti K."/>
            <person name="Schumann P."/>
        </authorList>
    </citation>
    <scope>NUCLEOTIDE SEQUENCE [LARGE SCALE GENOMIC DNA]</scope>
    <source>
        <strain evidence="2 3">JCM 16608</strain>
    </source>
</reference>
<accession>A0A4P7UAH6</accession>
<sequence length="73" mass="7756">MATAFLASYDYAAIDTDEAIAAVPSTEPPRLTGDDLEISAVGRIVWSDLDAHMDAAGVPTELVVSSQGWRCDE</sequence>
<evidence type="ECO:0000313" key="3">
    <source>
        <dbReference type="Proteomes" id="UP000297025"/>
    </source>
</evidence>
<reference evidence="1" key="2">
    <citation type="journal article" date="2014" name="Int. J. Syst. Evol. Microbiol.">
        <title>Complete genome of a new Firmicutes species belonging to the dominant human colonic microbiota ('Ruminococcus bicirculans') reveals two chromosomes and a selective capacity to utilize plant glucans.</title>
        <authorList>
            <consortium name="NISC Comparative Sequencing Program"/>
            <person name="Wegmann U."/>
            <person name="Louis P."/>
            <person name="Goesmann A."/>
            <person name="Henrissat B."/>
            <person name="Duncan S.H."/>
            <person name="Flint H.J."/>
        </authorList>
    </citation>
    <scope>NUCLEOTIDE SEQUENCE</scope>
    <source>
        <strain evidence="1">CCM 7403</strain>
    </source>
</reference>
<dbReference type="AlphaFoldDB" id="A0A4P7UAH6"/>
<protein>
    <submittedName>
        <fullName evidence="2">Uncharacterized protein</fullName>
    </submittedName>
</protein>
<reference evidence="1" key="5">
    <citation type="submission" date="2024-05" db="EMBL/GenBank/DDBJ databases">
        <authorList>
            <person name="Sun Q."/>
            <person name="Sedlacek I."/>
        </authorList>
    </citation>
    <scope>NUCLEOTIDE SEQUENCE</scope>
    <source>
        <strain evidence="1">CCM 7403</strain>
    </source>
</reference>
<organism evidence="2 3">
    <name type="scientific">Nocardioides daphniae</name>
    <dbReference type="NCBI Taxonomy" id="402297"/>
    <lineage>
        <taxon>Bacteria</taxon>
        <taxon>Bacillati</taxon>
        <taxon>Actinomycetota</taxon>
        <taxon>Actinomycetes</taxon>
        <taxon>Propionibacteriales</taxon>
        <taxon>Nocardioidaceae</taxon>
        <taxon>Nocardioides</taxon>
    </lineage>
</organism>
<dbReference type="Proteomes" id="UP000297025">
    <property type="component" value="Chromosome"/>
</dbReference>
<name>A0A4P7UAH6_9ACTN</name>
<keyword evidence="4" id="KW-1185">Reference proteome</keyword>
<dbReference type="Proteomes" id="UP000630594">
    <property type="component" value="Unassembled WGS sequence"/>
</dbReference>